<dbReference type="EMBL" id="CAMAPF010000087">
    <property type="protein sequence ID" value="CAH9096454.1"/>
    <property type="molecule type" value="Genomic_DNA"/>
</dbReference>
<dbReference type="PANTHER" id="PTHR31639:SF256">
    <property type="entry name" value="OS07G0242900 PROTEIN"/>
    <property type="match status" value="1"/>
</dbReference>
<evidence type="ECO:0008006" key="5">
    <source>
        <dbReference type="Google" id="ProtNLM"/>
    </source>
</evidence>
<feature type="domain" description="F-box/LRR-repeat protein 15/At3g58940/PEG3-like LRR" evidence="2">
    <location>
        <begin position="129"/>
        <end position="238"/>
    </location>
</feature>
<dbReference type="Proteomes" id="UP001152523">
    <property type="component" value="Unassembled WGS sequence"/>
</dbReference>
<dbReference type="Gene3D" id="3.80.10.10">
    <property type="entry name" value="Ribonuclease Inhibitor"/>
    <property type="match status" value="1"/>
</dbReference>
<name>A0AAV0DB24_9ASTE</name>
<accession>A0AAV0DB24</accession>
<gene>
    <name evidence="3" type="ORF">CEPIT_LOCUS13744</name>
</gene>
<organism evidence="3 4">
    <name type="scientific">Cuscuta epithymum</name>
    <dbReference type="NCBI Taxonomy" id="186058"/>
    <lineage>
        <taxon>Eukaryota</taxon>
        <taxon>Viridiplantae</taxon>
        <taxon>Streptophyta</taxon>
        <taxon>Embryophyta</taxon>
        <taxon>Tracheophyta</taxon>
        <taxon>Spermatophyta</taxon>
        <taxon>Magnoliopsida</taxon>
        <taxon>eudicotyledons</taxon>
        <taxon>Gunneridae</taxon>
        <taxon>Pentapetalae</taxon>
        <taxon>asterids</taxon>
        <taxon>lamiids</taxon>
        <taxon>Solanales</taxon>
        <taxon>Convolvulaceae</taxon>
        <taxon>Cuscuteae</taxon>
        <taxon>Cuscuta</taxon>
        <taxon>Cuscuta subgen. Cuscuta</taxon>
    </lineage>
</organism>
<dbReference type="SUPFAM" id="SSF81383">
    <property type="entry name" value="F-box domain"/>
    <property type="match status" value="1"/>
</dbReference>
<dbReference type="Pfam" id="PF24758">
    <property type="entry name" value="LRR_At5g56370"/>
    <property type="match status" value="1"/>
</dbReference>
<dbReference type="SUPFAM" id="SSF52047">
    <property type="entry name" value="RNI-like"/>
    <property type="match status" value="1"/>
</dbReference>
<reference evidence="3" key="1">
    <citation type="submission" date="2022-07" db="EMBL/GenBank/DDBJ databases">
        <authorList>
            <person name="Macas J."/>
            <person name="Novak P."/>
            <person name="Neumann P."/>
        </authorList>
    </citation>
    <scope>NUCLEOTIDE SEQUENCE</scope>
</reference>
<proteinExistence type="predicted"/>
<dbReference type="InterPro" id="IPR055411">
    <property type="entry name" value="LRR_FXL15/At3g58940/PEG3-like"/>
</dbReference>
<feature type="domain" description="F-box" evidence="1">
    <location>
        <begin position="10"/>
        <end position="44"/>
    </location>
</feature>
<evidence type="ECO:0000313" key="4">
    <source>
        <dbReference type="Proteomes" id="UP001152523"/>
    </source>
</evidence>
<dbReference type="InterPro" id="IPR032675">
    <property type="entry name" value="LRR_dom_sf"/>
</dbReference>
<dbReference type="PANTHER" id="PTHR31639">
    <property type="entry name" value="F-BOX PROTEIN-LIKE"/>
    <property type="match status" value="1"/>
</dbReference>
<evidence type="ECO:0000313" key="3">
    <source>
        <dbReference type="EMBL" id="CAH9096454.1"/>
    </source>
</evidence>
<protein>
    <recommendedName>
        <fullName evidence="5">F-box domain-containing protein</fullName>
    </recommendedName>
</protein>
<comment type="caution">
    <text evidence="3">The sequence shown here is derived from an EMBL/GenBank/DDBJ whole genome shotgun (WGS) entry which is preliminary data.</text>
</comment>
<dbReference type="Pfam" id="PF00646">
    <property type="entry name" value="F-box"/>
    <property type="match status" value="1"/>
</dbReference>
<evidence type="ECO:0000259" key="1">
    <source>
        <dbReference type="Pfam" id="PF00646"/>
    </source>
</evidence>
<dbReference type="InterPro" id="IPR036047">
    <property type="entry name" value="F-box-like_dom_sf"/>
</dbReference>
<dbReference type="AlphaFoldDB" id="A0AAV0DB24"/>
<keyword evidence="4" id="KW-1185">Reference proteome</keyword>
<dbReference type="InterPro" id="IPR001810">
    <property type="entry name" value="F-box_dom"/>
</dbReference>
<sequence>MVRRRDRLRELPANLLDKILGCMPISDAARLAVLSSFWRDAWFSLTTLDFDDNFFCHIRDKYDWFYACSDERTHKLIYDNDKIDISVSMSLNVINKVLIQHNGPIHKFCFAFGDDGIGSLKSRVLDIYQWLTFVTQKGVEEIHLRFERQDGFLLPNCIFSCPTLRSLRLCGSTYDTVDAPRNLPNFTSLYFEYVSFEPSGHAINAPMLENLTFFACDESMFHFNITAPKLGMLTIQACSYRQRNGYLPINYASWEAVCTLVLDGYSIKNFFEPFTTRGLPLQPPLRLNVEYLLLRDDPLECDLYGNYKVQGDISRTFIHLLRLCPNLRKLHMDVSIIEMLGDCLGKNSKLSEYLCSVAVRLYFLDAMILGDVSYTSCSETWLSGIKVFLACFPRLQKFVIGKHFNLQTTKKILLFPRASAKVKIVFI</sequence>
<evidence type="ECO:0000259" key="2">
    <source>
        <dbReference type="Pfam" id="PF24758"/>
    </source>
</evidence>